<dbReference type="AlphaFoldDB" id="A0AAE3HI88"/>
<reference evidence="3" key="1">
    <citation type="submission" date="2022-08" db="EMBL/GenBank/DDBJ databases">
        <title>Genomic Encyclopedia of Type Strains, Phase III (KMG-III): the genomes of soil and plant-associated and newly described type strains.</title>
        <authorList>
            <person name="Whitman W."/>
        </authorList>
    </citation>
    <scope>NUCLEOTIDE SEQUENCE</scope>
    <source>
        <strain evidence="3">HMT 1</strain>
    </source>
</reference>
<dbReference type="RefSeq" id="WP_259054437.1">
    <property type="nucleotide sequence ID" value="NZ_JANUCT010000005.1"/>
</dbReference>
<dbReference type="SUPFAM" id="SSF53474">
    <property type="entry name" value="alpha/beta-Hydrolases"/>
    <property type="match status" value="1"/>
</dbReference>
<dbReference type="InterPro" id="IPR000073">
    <property type="entry name" value="AB_hydrolase_1"/>
</dbReference>
<name>A0AAE3HI88_9GAMM</name>
<dbReference type="EMBL" id="JANUCT010000005">
    <property type="protein sequence ID" value="MCS3902841.1"/>
    <property type="molecule type" value="Genomic_DNA"/>
</dbReference>
<dbReference type="PANTHER" id="PTHR46118">
    <property type="entry name" value="PROTEIN ABHD11"/>
    <property type="match status" value="1"/>
</dbReference>
<evidence type="ECO:0000259" key="2">
    <source>
        <dbReference type="Pfam" id="PF00561"/>
    </source>
</evidence>
<proteinExistence type="predicted"/>
<dbReference type="PRINTS" id="PR00111">
    <property type="entry name" value="ABHYDROLASE"/>
</dbReference>
<comment type="caution">
    <text evidence="3">The sequence shown here is derived from an EMBL/GenBank/DDBJ whole genome shotgun (WGS) entry which is preliminary data.</text>
</comment>
<gene>
    <name evidence="3" type="ORF">J2T55_000849</name>
</gene>
<keyword evidence="1" id="KW-0378">Hydrolase</keyword>
<keyword evidence="4" id="KW-1185">Reference proteome</keyword>
<dbReference type="Proteomes" id="UP001204445">
    <property type="component" value="Unassembled WGS sequence"/>
</dbReference>
<evidence type="ECO:0000256" key="1">
    <source>
        <dbReference type="ARBA" id="ARBA00022801"/>
    </source>
</evidence>
<dbReference type="InterPro" id="IPR029058">
    <property type="entry name" value="AB_hydrolase_fold"/>
</dbReference>
<dbReference type="GO" id="GO:0016787">
    <property type="term" value="F:hydrolase activity"/>
    <property type="evidence" value="ECO:0007669"/>
    <property type="project" value="UniProtKB-KW"/>
</dbReference>
<sequence>MTTALELACGDTGSGPAVVLVHGLLGNGRNLQPLAQALANRHRVLTPDLRNHGRSPHSPVMDYPALAADLIALLDRHGIEKATLIGHSLGGKAVMATTLLHPERAIRLAVLDMAPVSYREFLGELLQTLEQMPLTEITNRNDADDWLAQQGVANSRLRAFLLQNLSRSDDGFRWRVNLDVLLKQRQTLTDFPDDEPAWDGPTLFLHGADSDYVLPEHHEAIRRLFPQAGIEAIANAGHWLHADQPDTVAKRLRTFLET</sequence>
<protein>
    <submittedName>
        <fullName evidence="3">Pimeloyl-ACP methyl ester carboxylesterase</fullName>
    </submittedName>
</protein>
<accession>A0AAE3HI88</accession>
<dbReference type="PRINTS" id="PR00412">
    <property type="entry name" value="EPOXHYDRLASE"/>
</dbReference>
<dbReference type="Pfam" id="PF00561">
    <property type="entry name" value="Abhydrolase_1"/>
    <property type="match status" value="1"/>
</dbReference>
<dbReference type="PANTHER" id="PTHR46118:SF4">
    <property type="entry name" value="PROTEIN ABHD11"/>
    <property type="match status" value="1"/>
</dbReference>
<organism evidence="3 4">
    <name type="scientific">Methylohalomonas lacus</name>
    <dbReference type="NCBI Taxonomy" id="398773"/>
    <lineage>
        <taxon>Bacteria</taxon>
        <taxon>Pseudomonadati</taxon>
        <taxon>Pseudomonadota</taxon>
        <taxon>Gammaproteobacteria</taxon>
        <taxon>Methylohalomonadales</taxon>
        <taxon>Methylohalomonadaceae</taxon>
        <taxon>Methylohalomonas</taxon>
    </lineage>
</organism>
<dbReference type="Gene3D" id="3.40.50.1820">
    <property type="entry name" value="alpha/beta hydrolase"/>
    <property type="match status" value="1"/>
</dbReference>
<evidence type="ECO:0000313" key="4">
    <source>
        <dbReference type="Proteomes" id="UP001204445"/>
    </source>
</evidence>
<evidence type="ECO:0000313" key="3">
    <source>
        <dbReference type="EMBL" id="MCS3902841.1"/>
    </source>
</evidence>
<dbReference type="InterPro" id="IPR000639">
    <property type="entry name" value="Epox_hydrolase-like"/>
</dbReference>
<feature type="domain" description="AB hydrolase-1" evidence="2">
    <location>
        <begin position="16"/>
        <end position="244"/>
    </location>
</feature>